<dbReference type="Gene3D" id="3.20.20.70">
    <property type="entry name" value="Aldolase class I"/>
    <property type="match status" value="1"/>
</dbReference>
<protein>
    <recommendedName>
        <fullName evidence="2">DAHP synthetase I/KDSA domain-containing protein</fullName>
    </recommendedName>
</protein>
<proteinExistence type="predicted"/>
<keyword evidence="4" id="KW-1185">Reference proteome</keyword>
<evidence type="ECO:0000313" key="3">
    <source>
        <dbReference type="EMBL" id="SPN73607.1"/>
    </source>
</evidence>
<evidence type="ECO:0000256" key="1">
    <source>
        <dbReference type="ARBA" id="ARBA00022679"/>
    </source>
</evidence>
<organism evidence="3 4">
    <name type="scientific">Chlamydia serpentis</name>
    <dbReference type="NCBI Taxonomy" id="1967782"/>
    <lineage>
        <taxon>Bacteria</taxon>
        <taxon>Pseudomonadati</taxon>
        <taxon>Chlamydiota</taxon>
        <taxon>Chlamydiia</taxon>
        <taxon>Chlamydiales</taxon>
        <taxon>Chlamydiaceae</taxon>
        <taxon>Chlamydia/Chlamydophila group</taxon>
        <taxon>Chlamydia</taxon>
    </lineage>
</organism>
<dbReference type="InterPro" id="IPR013785">
    <property type="entry name" value="Aldolase_TIM"/>
</dbReference>
<dbReference type="AlphaFoldDB" id="A0A2R8FBI1"/>
<dbReference type="EMBL" id="LT993738">
    <property type="protein sequence ID" value="SPN73607.1"/>
    <property type="molecule type" value="Genomic_DNA"/>
</dbReference>
<dbReference type="InterPro" id="IPR006218">
    <property type="entry name" value="DAHP1/KDSA"/>
</dbReference>
<dbReference type="NCBIfam" id="TIGR01361">
    <property type="entry name" value="DAHP_synth_Bsub"/>
    <property type="match status" value="1"/>
</dbReference>
<dbReference type="Proteomes" id="UP000244926">
    <property type="component" value="Chromosome I"/>
</dbReference>
<gene>
    <name evidence="3" type="primary">aroF</name>
    <name evidence="3" type="ORF">C10C_0440</name>
</gene>
<dbReference type="SUPFAM" id="SSF51569">
    <property type="entry name" value="Aldolase"/>
    <property type="match status" value="1"/>
</dbReference>
<reference evidence="4" key="1">
    <citation type="submission" date="2017-11" db="EMBL/GenBank/DDBJ databases">
        <authorList>
            <person name="Seth-Smith MB H."/>
        </authorList>
    </citation>
    <scope>NUCLEOTIDE SEQUENCE [LARGE SCALE GENOMIC DNA]</scope>
</reference>
<dbReference type="Pfam" id="PF00793">
    <property type="entry name" value="DAHP_synth_1"/>
    <property type="match status" value="1"/>
</dbReference>
<dbReference type="InterPro" id="IPR006268">
    <property type="entry name" value="DAHP_syn_2"/>
</dbReference>
<evidence type="ECO:0000259" key="2">
    <source>
        <dbReference type="Pfam" id="PF00793"/>
    </source>
</evidence>
<sequence>MWHKEAQRIHGLPTETEVLDVRDVEITAEHVDILRIGSKNMHNSPLLQEVSYSHRPIILKRSPSATLEEWLCAAEYILSSPSCPGVILCERGIRTFENSTRYTLDLNTVSLLKEISSLPVIVDPSHAAGKRSLVLPLASAGLSVGADGLMIEVHTDPDKALCDAKQQISPKELEQFTKKHFSHMKLCARS</sequence>
<feature type="domain" description="DAHP synthetase I/KDSA" evidence="2">
    <location>
        <begin position="3"/>
        <end position="179"/>
    </location>
</feature>
<dbReference type="GO" id="GO:0016740">
    <property type="term" value="F:transferase activity"/>
    <property type="evidence" value="ECO:0007669"/>
    <property type="project" value="UniProtKB-KW"/>
</dbReference>
<evidence type="ECO:0000313" key="4">
    <source>
        <dbReference type="Proteomes" id="UP000244926"/>
    </source>
</evidence>
<accession>A0A2R8FBI1</accession>
<dbReference type="GO" id="GO:0009073">
    <property type="term" value="P:aromatic amino acid family biosynthetic process"/>
    <property type="evidence" value="ECO:0007669"/>
    <property type="project" value="InterPro"/>
</dbReference>
<dbReference type="InterPro" id="IPR052899">
    <property type="entry name" value="Class-I_DAHP_synthase"/>
</dbReference>
<dbReference type="KEGG" id="csee:C10C_0440"/>
<keyword evidence="1" id="KW-0808">Transferase</keyword>
<dbReference type="PANTHER" id="PTHR43018:SF1">
    <property type="entry name" value="PROTEIN AROA(G)"/>
    <property type="match status" value="1"/>
</dbReference>
<name>A0A2R8FBI1_9CHLA</name>
<dbReference type="GO" id="GO:0016832">
    <property type="term" value="F:aldehyde-lyase activity"/>
    <property type="evidence" value="ECO:0007669"/>
    <property type="project" value="InterPro"/>
</dbReference>
<dbReference type="PANTHER" id="PTHR43018">
    <property type="entry name" value="PHOSPHO-2-DEHYDRO-3-DEOXYHEPTONATE ALDOLASE"/>
    <property type="match status" value="1"/>
</dbReference>